<accession>A0A150GB11</accession>
<comment type="caution">
    <text evidence="1">The sequence shown here is derived from an EMBL/GenBank/DDBJ whole genome shotgun (WGS) entry which is preliminary data.</text>
</comment>
<dbReference type="PANTHER" id="PTHR12393:SF6">
    <property type="entry name" value="SPHINGOMYELIN PHOSPHODIESTERASE 2"/>
    <property type="match status" value="1"/>
</dbReference>
<gene>
    <name evidence="1" type="ORF">GPECTOR_38g273</name>
</gene>
<dbReference type="GO" id="GO:0071944">
    <property type="term" value="C:cell periphery"/>
    <property type="evidence" value="ECO:0007669"/>
    <property type="project" value="TreeGrafter"/>
</dbReference>
<name>A0A150GB11_GONPE</name>
<dbReference type="EMBL" id="LSYV01000039">
    <property type="protein sequence ID" value="KXZ47036.1"/>
    <property type="molecule type" value="Genomic_DNA"/>
</dbReference>
<dbReference type="GO" id="GO:0016020">
    <property type="term" value="C:membrane"/>
    <property type="evidence" value="ECO:0007669"/>
    <property type="project" value="TreeGrafter"/>
</dbReference>
<dbReference type="GO" id="GO:0005783">
    <property type="term" value="C:endoplasmic reticulum"/>
    <property type="evidence" value="ECO:0007669"/>
    <property type="project" value="TreeGrafter"/>
</dbReference>
<proteinExistence type="predicted"/>
<dbReference type="GO" id="GO:0004620">
    <property type="term" value="F:phospholipase activity"/>
    <property type="evidence" value="ECO:0007669"/>
    <property type="project" value="TreeGrafter"/>
</dbReference>
<dbReference type="AlphaFoldDB" id="A0A150GB11"/>
<protein>
    <recommendedName>
        <fullName evidence="3">F-box domain-containing protein</fullName>
    </recommendedName>
</protein>
<evidence type="ECO:0008006" key="3">
    <source>
        <dbReference type="Google" id="ProtNLM"/>
    </source>
</evidence>
<dbReference type="OrthoDB" id="10682432at2759"/>
<dbReference type="PANTHER" id="PTHR12393">
    <property type="entry name" value="SPHINGOMYELIN PHOSPHODIESTERASE RELATED"/>
    <property type="match status" value="1"/>
</dbReference>
<organism evidence="1 2">
    <name type="scientific">Gonium pectorale</name>
    <name type="common">Green alga</name>
    <dbReference type="NCBI Taxonomy" id="33097"/>
    <lineage>
        <taxon>Eukaryota</taxon>
        <taxon>Viridiplantae</taxon>
        <taxon>Chlorophyta</taxon>
        <taxon>core chlorophytes</taxon>
        <taxon>Chlorophyceae</taxon>
        <taxon>CS clade</taxon>
        <taxon>Chlamydomonadales</taxon>
        <taxon>Volvocaceae</taxon>
        <taxon>Gonium</taxon>
    </lineage>
</organism>
<reference evidence="2" key="1">
    <citation type="journal article" date="2016" name="Nat. Commun.">
        <title>The Gonium pectorale genome demonstrates co-option of cell cycle regulation during the evolution of multicellularity.</title>
        <authorList>
            <person name="Hanschen E.R."/>
            <person name="Marriage T.N."/>
            <person name="Ferris P.J."/>
            <person name="Hamaji T."/>
            <person name="Toyoda A."/>
            <person name="Fujiyama A."/>
            <person name="Neme R."/>
            <person name="Noguchi H."/>
            <person name="Minakuchi Y."/>
            <person name="Suzuki M."/>
            <person name="Kawai-Toyooka H."/>
            <person name="Smith D.R."/>
            <person name="Sparks H."/>
            <person name="Anderson J."/>
            <person name="Bakaric R."/>
            <person name="Luria V."/>
            <person name="Karger A."/>
            <person name="Kirschner M.W."/>
            <person name="Durand P.M."/>
            <person name="Michod R.E."/>
            <person name="Nozaki H."/>
            <person name="Olson B.J."/>
        </authorList>
    </citation>
    <scope>NUCLEOTIDE SEQUENCE [LARGE SCALE GENOMIC DNA]</scope>
    <source>
        <strain evidence="2">NIES-2863</strain>
    </source>
</reference>
<dbReference type="Proteomes" id="UP000075714">
    <property type="component" value="Unassembled WGS sequence"/>
</dbReference>
<evidence type="ECO:0000313" key="2">
    <source>
        <dbReference type="Proteomes" id="UP000075714"/>
    </source>
</evidence>
<sequence length="305" mass="32735">MGDIADTWMWHKLPVDVLERIASGLHANEVAVAFRLISKSSSLLRSPQHSTIHLSQPVPPRVFAAHWLAPGATRKLTLKQRRQLMSLTAASGVLPNLEVAVQAAGCLPTCEAFEAAAAGGHLASCQWLWDQLADWLMRGPDCPLQHAKPLLLRVVAEGCDLAALQRRVQQWGWGWPAAQQNIRLSTLAAAAGSPTPDWAVKIKWLEAQSSQTSPNAAENAAARPDAAARLAWLRDRGYPLGWSALGAAVRAGNLAALQPLLEQLAPAQPEVTGTPIYRTQVLGSTHVAAEAGHLPVLRAPHAADY</sequence>
<keyword evidence="2" id="KW-1185">Reference proteome</keyword>
<dbReference type="GO" id="GO:0030149">
    <property type="term" value="P:sphingolipid catabolic process"/>
    <property type="evidence" value="ECO:0007669"/>
    <property type="project" value="TreeGrafter"/>
</dbReference>
<evidence type="ECO:0000313" key="1">
    <source>
        <dbReference type="EMBL" id="KXZ47036.1"/>
    </source>
</evidence>
<dbReference type="GO" id="GO:0046513">
    <property type="term" value="P:ceramide biosynthetic process"/>
    <property type="evidence" value="ECO:0007669"/>
    <property type="project" value="TreeGrafter"/>
</dbReference>